<feature type="modified residue" description="4-aspartylphosphate" evidence="5">
    <location>
        <position position="54"/>
    </location>
</feature>
<dbReference type="Pfam" id="PF00196">
    <property type="entry name" value="GerE"/>
    <property type="match status" value="1"/>
</dbReference>
<dbReference type="CDD" id="cd06170">
    <property type="entry name" value="LuxR_C_like"/>
    <property type="match status" value="1"/>
</dbReference>
<evidence type="ECO:0000256" key="3">
    <source>
        <dbReference type="ARBA" id="ARBA00023125"/>
    </source>
</evidence>
<evidence type="ECO:0000259" key="6">
    <source>
        <dbReference type="PROSITE" id="PS50043"/>
    </source>
</evidence>
<gene>
    <name evidence="8" type="ORF">MOO45_03155</name>
</gene>
<dbReference type="InterPro" id="IPR039420">
    <property type="entry name" value="WalR-like"/>
</dbReference>
<dbReference type="Pfam" id="PF00072">
    <property type="entry name" value="Response_reg"/>
    <property type="match status" value="1"/>
</dbReference>
<evidence type="ECO:0000256" key="4">
    <source>
        <dbReference type="ARBA" id="ARBA00023163"/>
    </source>
</evidence>
<dbReference type="InterPro" id="IPR000792">
    <property type="entry name" value="Tscrpt_reg_LuxR_C"/>
</dbReference>
<evidence type="ECO:0000313" key="9">
    <source>
        <dbReference type="Proteomes" id="UP000831495"/>
    </source>
</evidence>
<keyword evidence="4" id="KW-0804">Transcription</keyword>
<keyword evidence="3" id="KW-0238">DNA-binding</keyword>
<accession>A0ABY4PAM4</accession>
<dbReference type="InterPro" id="IPR011006">
    <property type="entry name" value="CheY-like_superfamily"/>
</dbReference>
<proteinExistence type="predicted"/>
<dbReference type="PROSITE" id="PS50110">
    <property type="entry name" value="RESPONSE_REGULATORY"/>
    <property type="match status" value="1"/>
</dbReference>
<feature type="domain" description="Response regulatory" evidence="7">
    <location>
        <begin position="3"/>
        <end position="119"/>
    </location>
</feature>
<keyword evidence="9" id="KW-1185">Reference proteome</keyword>
<dbReference type="SUPFAM" id="SSF52172">
    <property type="entry name" value="CheY-like"/>
    <property type="match status" value="1"/>
</dbReference>
<protein>
    <submittedName>
        <fullName evidence="8">Response regulator transcription factor</fullName>
    </submittedName>
</protein>
<evidence type="ECO:0000313" key="8">
    <source>
        <dbReference type="EMBL" id="UQS82657.1"/>
    </source>
</evidence>
<dbReference type="Proteomes" id="UP000831495">
    <property type="component" value="Chromosome"/>
</dbReference>
<name>A0ABY4PAM4_9LACO</name>
<dbReference type="CDD" id="cd17535">
    <property type="entry name" value="REC_NarL-like"/>
    <property type="match status" value="1"/>
</dbReference>
<dbReference type="PANTHER" id="PTHR43214">
    <property type="entry name" value="TWO-COMPONENT RESPONSE REGULATOR"/>
    <property type="match status" value="1"/>
</dbReference>
<evidence type="ECO:0000256" key="2">
    <source>
        <dbReference type="ARBA" id="ARBA00023015"/>
    </source>
</evidence>
<dbReference type="PROSITE" id="PS50043">
    <property type="entry name" value="HTH_LUXR_2"/>
    <property type="match status" value="1"/>
</dbReference>
<dbReference type="SUPFAM" id="SSF46894">
    <property type="entry name" value="C-terminal effector domain of the bipartite response regulators"/>
    <property type="match status" value="1"/>
</dbReference>
<dbReference type="EMBL" id="CP093366">
    <property type="protein sequence ID" value="UQS82657.1"/>
    <property type="molecule type" value="Genomic_DNA"/>
</dbReference>
<dbReference type="Gene3D" id="3.40.50.2300">
    <property type="match status" value="1"/>
</dbReference>
<evidence type="ECO:0000256" key="5">
    <source>
        <dbReference type="PROSITE-ProRule" id="PRU00169"/>
    </source>
</evidence>
<feature type="domain" description="HTH luxR-type" evidence="6">
    <location>
        <begin position="141"/>
        <end position="206"/>
    </location>
</feature>
<dbReference type="SMART" id="SM00421">
    <property type="entry name" value="HTH_LUXR"/>
    <property type="match status" value="1"/>
</dbReference>
<dbReference type="InterPro" id="IPR016032">
    <property type="entry name" value="Sig_transdc_resp-reg_C-effctor"/>
</dbReference>
<organism evidence="8 9">
    <name type="scientific">Bombilactobacillus folatiphilus</name>
    <dbReference type="NCBI Taxonomy" id="2923362"/>
    <lineage>
        <taxon>Bacteria</taxon>
        <taxon>Bacillati</taxon>
        <taxon>Bacillota</taxon>
        <taxon>Bacilli</taxon>
        <taxon>Lactobacillales</taxon>
        <taxon>Lactobacillaceae</taxon>
        <taxon>Bombilactobacillus</taxon>
    </lineage>
</organism>
<keyword evidence="2" id="KW-0805">Transcription regulation</keyword>
<evidence type="ECO:0000259" key="7">
    <source>
        <dbReference type="PROSITE" id="PS50110"/>
    </source>
</evidence>
<dbReference type="InterPro" id="IPR001789">
    <property type="entry name" value="Sig_transdc_resp-reg_receiver"/>
</dbReference>
<sequence length="206" mass="23184">MAKIIIVDDDQLVTQALTTIIQTDSTLTVPACGHTVQDAINLSKQYCPDVLLLDIRMPDGLGLQAAQSIFKKNEQAKILLLTTFSDDEYINEALAIGIQGYLIKQNFQAIVPAIHAVLNQQYVYGDEIIHKMQAQLTNQAPYHTTTNLTDREQDILQLVAHGQNNKEIAQTLFLSVGTVRNLISQLLLKLELRDRTQLAIFYYQHH</sequence>
<evidence type="ECO:0000256" key="1">
    <source>
        <dbReference type="ARBA" id="ARBA00022553"/>
    </source>
</evidence>
<dbReference type="PANTHER" id="PTHR43214:SF40">
    <property type="entry name" value="TRANSCRIPTIONAL REGULATORY PROTEIN LNRK"/>
    <property type="match status" value="1"/>
</dbReference>
<dbReference type="SMART" id="SM00448">
    <property type="entry name" value="REC"/>
    <property type="match status" value="1"/>
</dbReference>
<dbReference type="RefSeq" id="WP_249514935.1">
    <property type="nucleotide sequence ID" value="NZ_CP093366.1"/>
</dbReference>
<reference evidence="8" key="1">
    <citation type="journal article" date="2022" name="Int. J. Syst. Evol. Microbiol.">
        <title>Apilactobacillus apisilvae sp. nov., Nicolia spurrieriana gen. nov. sp. nov., Bombilactobacillus folatiphilus sp. nov. and Bombilactobacillus thymidiniphilus sp. nov., four new lactic acid bacterial isolates from stingless bees Tetragonula carbonaria and Austroplebeia australis.</title>
        <authorList>
            <person name="Oliphant S.A."/>
            <person name="Watson-Haigh N.S."/>
            <person name="Sumby K.M."/>
            <person name="Gardner J."/>
            <person name="Groom S."/>
            <person name="Jiranek V."/>
        </authorList>
    </citation>
    <scope>NUCLEOTIDE SEQUENCE</scope>
    <source>
        <strain evidence="8">SG4_D2</strain>
    </source>
</reference>
<keyword evidence="1 5" id="KW-0597">Phosphoprotein</keyword>
<dbReference type="PRINTS" id="PR00038">
    <property type="entry name" value="HTHLUXR"/>
</dbReference>
<dbReference type="InterPro" id="IPR058245">
    <property type="entry name" value="NreC/VraR/RcsB-like_REC"/>
</dbReference>